<dbReference type="Gene3D" id="1.10.490.10">
    <property type="entry name" value="Globins"/>
    <property type="match status" value="1"/>
</dbReference>
<protein>
    <recommendedName>
        <fullName evidence="8">Globin domain-containing protein</fullName>
    </recommendedName>
</protein>
<evidence type="ECO:0000313" key="9">
    <source>
        <dbReference type="EMBL" id="CAD8388559.1"/>
    </source>
</evidence>
<dbReference type="GO" id="GO:0046872">
    <property type="term" value="F:metal ion binding"/>
    <property type="evidence" value="ECO:0007669"/>
    <property type="project" value="UniProtKB-KW"/>
</dbReference>
<gene>
    <name evidence="9" type="ORF">PBAH0796_LOCUS32247</name>
</gene>
<evidence type="ECO:0000256" key="7">
    <source>
        <dbReference type="SAM" id="MobiDB-lite"/>
    </source>
</evidence>
<dbReference type="PANTHER" id="PTHR46458:SF1">
    <property type="entry name" value="GEO09476P1"/>
    <property type="match status" value="1"/>
</dbReference>
<dbReference type="InterPro" id="IPR000971">
    <property type="entry name" value="Globin"/>
</dbReference>
<proteinExistence type="inferred from homology"/>
<accession>A0A7S0BAM5</accession>
<evidence type="ECO:0000259" key="8">
    <source>
        <dbReference type="PROSITE" id="PS01033"/>
    </source>
</evidence>
<dbReference type="SUPFAM" id="SSF46458">
    <property type="entry name" value="Globin-like"/>
    <property type="match status" value="1"/>
</dbReference>
<evidence type="ECO:0000256" key="5">
    <source>
        <dbReference type="ARBA" id="ARBA00023004"/>
    </source>
</evidence>
<dbReference type="PROSITE" id="PS01033">
    <property type="entry name" value="GLOBIN"/>
    <property type="match status" value="1"/>
</dbReference>
<comment type="similarity">
    <text evidence="6">Belongs to the globin family.</text>
</comment>
<keyword evidence="2 6" id="KW-0349">Heme</keyword>
<dbReference type="InterPro" id="IPR050532">
    <property type="entry name" value="Globin-like_OT"/>
</dbReference>
<keyword evidence="1 6" id="KW-0813">Transport</keyword>
<evidence type="ECO:0000256" key="1">
    <source>
        <dbReference type="ARBA" id="ARBA00022448"/>
    </source>
</evidence>
<dbReference type="InterPro" id="IPR009050">
    <property type="entry name" value="Globin-like_sf"/>
</dbReference>
<feature type="region of interest" description="Disordered" evidence="7">
    <location>
        <begin position="1"/>
        <end position="66"/>
    </location>
</feature>
<keyword evidence="3 6" id="KW-0561">Oxygen transport</keyword>
<evidence type="ECO:0000256" key="6">
    <source>
        <dbReference type="RuleBase" id="RU000356"/>
    </source>
</evidence>
<sequence>MKDLGIPRGHAVKLRRHLRENQGPQASTQPVAKPSSAPRGAHRATSPAPNGTSGSNMPNDEMKTAVERSWERVQALGTFTVGELLYRHTFDLAPEVMDLFPPEVRLKYRDWTADEGIDESNVYESPALRKLFSKFVNAIGCTVAGLHDFSRLVPMLRQLGSRHINYGVREQYWPILGKALIYTLRECLRDSFTSEVEAAWTMVYGFMSNIMIEGLRSAIATRGGCVSAGSDMPALSQKNGGGIDDDCASEDSLTTGLPSECDIHSNDPWNRQTSALTEDALQGQSSGHTDEAEDTNEGAAGGCVA</sequence>
<dbReference type="InterPro" id="IPR012292">
    <property type="entry name" value="Globin/Proto"/>
</dbReference>
<dbReference type="GO" id="GO:0020037">
    <property type="term" value="F:heme binding"/>
    <property type="evidence" value="ECO:0007669"/>
    <property type="project" value="InterPro"/>
</dbReference>
<evidence type="ECO:0000256" key="4">
    <source>
        <dbReference type="ARBA" id="ARBA00022723"/>
    </source>
</evidence>
<feature type="domain" description="Globin" evidence="8">
    <location>
        <begin position="57"/>
        <end position="216"/>
    </location>
</feature>
<feature type="compositionally biased region" description="Polar residues" evidence="7">
    <location>
        <begin position="47"/>
        <end position="58"/>
    </location>
</feature>
<dbReference type="PANTHER" id="PTHR46458">
    <property type="entry name" value="BLR2807 PROTEIN"/>
    <property type="match status" value="1"/>
</dbReference>
<feature type="compositionally biased region" description="Polar residues" evidence="7">
    <location>
        <begin position="277"/>
        <end position="287"/>
    </location>
</feature>
<evidence type="ECO:0000256" key="2">
    <source>
        <dbReference type="ARBA" id="ARBA00022617"/>
    </source>
</evidence>
<evidence type="ECO:0000256" key="3">
    <source>
        <dbReference type="ARBA" id="ARBA00022621"/>
    </source>
</evidence>
<reference evidence="9" key="1">
    <citation type="submission" date="2021-01" db="EMBL/GenBank/DDBJ databases">
        <authorList>
            <person name="Corre E."/>
            <person name="Pelletier E."/>
            <person name="Niang G."/>
            <person name="Scheremetjew M."/>
            <person name="Finn R."/>
            <person name="Kale V."/>
            <person name="Holt S."/>
            <person name="Cochrane G."/>
            <person name="Meng A."/>
            <person name="Brown T."/>
            <person name="Cohen L."/>
        </authorList>
    </citation>
    <scope>NUCLEOTIDE SEQUENCE</scope>
    <source>
        <strain evidence="9">Pbaha01</strain>
    </source>
</reference>
<dbReference type="GO" id="GO:0005344">
    <property type="term" value="F:oxygen carrier activity"/>
    <property type="evidence" value="ECO:0007669"/>
    <property type="project" value="UniProtKB-KW"/>
</dbReference>
<keyword evidence="5" id="KW-0408">Iron</keyword>
<dbReference type="EMBL" id="HBEG01052995">
    <property type="protein sequence ID" value="CAD8388559.1"/>
    <property type="molecule type" value="Transcribed_RNA"/>
</dbReference>
<feature type="region of interest" description="Disordered" evidence="7">
    <location>
        <begin position="277"/>
        <end position="305"/>
    </location>
</feature>
<dbReference type="AlphaFoldDB" id="A0A7S0BAM5"/>
<keyword evidence="4" id="KW-0479">Metal-binding</keyword>
<dbReference type="GO" id="GO:0019825">
    <property type="term" value="F:oxygen binding"/>
    <property type="evidence" value="ECO:0007669"/>
    <property type="project" value="InterPro"/>
</dbReference>
<name>A0A7S0BAM5_9DINO</name>
<dbReference type="Pfam" id="PF00042">
    <property type="entry name" value="Globin"/>
    <property type="match status" value="1"/>
</dbReference>
<organism evidence="9">
    <name type="scientific">Pyrodinium bahamense</name>
    <dbReference type="NCBI Taxonomy" id="73915"/>
    <lineage>
        <taxon>Eukaryota</taxon>
        <taxon>Sar</taxon>
        <taxon>Alveolata</taxon>
        <taxon>Dinophyceae</taxon>
        <taxon>Gonyaulacales</taxon>
        <taxon>Pyrocystaceae</taxon>
        <taxon>Pyrodinium</taxon>
    </lineage>
</organism>